<dbReference type="EMBL" id="BDUD01000005">
    <property type="protein sequence ID" value="GBG23554.1"/>
    <property type="molecule type" value="Genomic_DNA"/>
</dbReference>
<evidence type="ECO:0000313" key="2">
    <source>
        <dbReference type="Proteomes" id="UP000245124"/>
    </source>
</evidence>
<dbReference type="Proteomes" id="UP000245124">
    <property type="component" value="Unassembled WGS sequence"/>
</dbReference>
<reference evidence="1 2" key="1">
    <citation type="submission" date="2017-06" db="EMBL/GenBank/DDBJ databases">
        <title>Genome sequencing of cyanobaciteial culture collection at National Institute for Environmental Studies (NIES).</title>
        <authorList>
            <person name="Hirose Y."/>
            <person name="Shimura Y."/>
            <person name="Fujisawa T."/>
            <person name="Nakamura Y."/>
            <person name="Kawachi M."/>
        </authorList>
    </citation>
    <scope>NUCLEOTIDE SEQUENCE [LARGE SCALE GENOMIC DNA]</scope>
    <source>
        <strain evidence="1 2">NIES-4072</strain>
    </source>
</reference>
<accession>A0A2R5G761</accession>
<name>A0A2R5G761_NOSCO</name>
<dbReference type="AlphaFoldDB" id="A0A2R5G761"/>
<dbReference type="RefSeq" id="WP_109013428.1">
    <property type="nucleotide sequence ID" value="NZ_BDUD01000005.1"/>
</dbReference>
<proteinExistence type="predicted"/>
<comment type="caution">
    <text evidence="1">The sequence shown here is derived from an EMBL/GenBank/DDBJ whole genome shotgun (WGS) entry which is preliminary data.</text>
</comment>
<gene>
    <name evidence="1" type="ORF">NIES4072_72660</name>
</gene>
<dbReference type="OrthoDB" id="484469at2"/>
<evidence type="ECO:0000313" key="1">
    <source>
        <dbReference type="EMBL" id="GBG23554.1"/>
    </source>
</evidence>
<keyword evidence="2" id="KW-1185">Reference proteome</keyword>
<sequence length="178" mass="20844">MKVTVQDAEIIKNIELQQLREYLQSHGWHEDRPFLDNATIWHKEAQKGEFEILLPSTKNLGDYLPRVRELIETIADSENLSYLEILNEFIKNYPHLKIQGFVTQIATPNADRLSGEVTIVCPVFEKLRQIKIELLDHDYILAIKSYQERLPVRCTGDLVKENNIFILKNPQEFQIENI</sequence>
<protein>
    <submittedName>
        <fullName evidence="1">Uncharacterized protein</fullName>
    </submittedName>
</protein>
<organism evidence="1 2">
    <name type="scientific">Nostoc commune NIES-4072</name>
    <dbReference type="NCBI Taxonomy" id="2005467"/>
    <lineage>
        <taxon>Bacteria</taxon>
        <taxon>Bacillati</taxon>
        <taxon>Cyanobacteriota</taxon>
        <taxon>Cyanophyceae</taxon>
        <taxon>Nostocales</taxon>
        <taxon>Nostocaceae</taxon>
        <taxon>Nostoc</taxon>
    </lineage>
</organism>